<evidence type="ECO:0000256" key="10">
    <source>
        <dbReference type="ARBA" id="ARBA00023004"/>
    </source>
</evidence>
<evidence type="ECO:0000256" key="14">
    <source>
        <dbReference type="ARBA" id="ARBA00066905"/>
    </source>
</evidence>
<keyword evidence="4" id="KW-0813">Transport</keyword>
<comment type="cofactor">
    <cofactor evidence="1">
        <name>FAD</name>
        <dbReference type="ChEBI" id="CHEBI:57692"/>
    </cofactor>
</comment>
<dbReference type="InterPro" id="IPR017927">
    <property type="entry name" value="FAD-bd_FR_type"/>
</dbReference>
<evidence type="ECO:0000256" key="13">
    <source>
        <dbReference type="ARBA" id="ARBA00050970"/>
    </source>
</evidence>
<feature type="transmembrane region" description="Helical" evidence="15">
    <location>
        <begin position="113"/>
        <end position="133"/>
    </location>
</feature>
<dbReference type="InterPro" id="IPR017938">
    <property type="entry name" value="Riboflavin_synthase-like_b-brl"/>
</dbReference>
<dbReference type="Gene3D" id="3.40.50.80">
    <property type="entry name" value="Nucleotide-binding domain of ferredoxin-NADP reductase (FNR) module"/>
    <property type="match status" value="2"/>
</dbReference>
<dbReference type="OrthoDB" id="167398at2759"/>
<comment type="similarity">
    <text evidence="3">Belongs to the ferric reductase (FRE) family.</text>
</comment>
<dbReference type="InterPro" id="IPR013130">
    <property type="entry name" value="Fe3_Rdtase_TM_dom"/>
</dbReference>
<feature type="transmembrane region" description="Helical" evidence="15">
    <location>
        <begin position="12"/>
        <end position="34"/>
    </location>
</feature>
<dbReference type="GO" id="GO:0000293">
    <property type="term" value="F:ferric-chelate reductase activity"/>
    <property type="evidence" value="ECO:0000318"/>
    <property type="project" value="GO_Central"/>
</dbReference>
<dbReference type="PROSITE" id="PS51384">
    <property type="entry name" value="FAD_FR"/>
    <property type="match status" value="1"/>
</dbReference>
<dbReference type="SFLD" id="SFLDS00052">
    <property type="entry name" value="Ferric_Reductase_Domain"/>
    <property type="match status" value="1"/>
</dbReference>
<dbReference type="PANTHER" id="PTHR11972:SF196">
    <property type="entry name" value="FAD-BINDING FR-TYPE DOMAIN-CONTAINING PROTEIN"/>
    <property type="match status" value="1"/>
</dbReference>
<dbReference type="EMBL" id="CM004400">
    <property type="protein sequence ID" value="OAY30344.1"/>
    <property type="molecule type" value="Genomic_DNA"/>
</dbReference>
<evidence type="ECO:0000256" key="1">
    <source>
        <dbReference type="ARBA" id="ARBA00001974"/>
    </source>
</evidence>
<dbReference type="CDD" id="cd06186">
    <property type="entry name" value="NOX_Duox_like_FAD_NADP"/>
    <property type="match status" value="1"/>
</dbReference>
<evidence type="ECO:0000259" key="16">
    <source>
        <dbReference type="PROSITE" id="PS51384"/>
    </source>
</evidence>
<evidence type="ECO:0000256" key="2">
    <source>
        <dbReference type="ARBA" id="ARBA00004141"/>
    </source>
</evidence>
<dbReference type="Pfam" id="PF08022">
    <property type="entry name" value="FAD_binding_8"/>
    <property type="match status" value="1"/>
</dbReference>
<comment type="catalytic activity">
    <reaction evidence="13">
        <text>2 a Fe(II)-siderophore + NAD(+) + H(+) = 2 a Fe(III)-siderophore + NADH</text>
        <dbReference type="Rhea" id="RHEA:15061"/>
        <dbReference type="Rhea" id="RHEA-COMP:11342"/>
        <dbReference type="Rhea" id="RHEA-COMP:11344"/>
        <dbReference type="ChEBI" id="CHEBI:15378"/>
        <dbReference type="ChEBI" id="CHEBI:29033"/>
        <dbReference type="ChEBI" id="CHEBI:29034"/>
        <dbReference type="ChEBI" id="CHEBI:57540"/>
        <dbReference type="ChEBI" id="CHEBI:57945"/>
        <dbReference type="EC" id="1.16.1.7"/>
    </reaction>
</comment>
<sequence length="707" mass="79671">MVSGLSDEAVMAVRLAIIVLSAVVFAGYMMIWVMKPTNVYFVDWQPHIQAKADSKFFGEQGEYTLVYMFPILFIATLACVYLHLGKKSVGSGSSKVPSWFAWCKRPILVKGPLGIVSLIELSFLGMLFVLMVWSLYSYLQAMFAFAAPTAASLGFQVWEVKLELSALSLGLAGNICLVFLFFPVTRGSSVLQLIGLTSEASVKYHIWLGHITMTIFTAHGLCYIIFWAKTHQLSQMLKWDKYFISNVAGEIALLSGLIMWLTSLKRIRRKIFELFLYSHHLYILFVVFYVFHVCFSRACIILPGFYLFMIDRYLRFLQSQQRIRLVSARISPCETVELNFSKSPGLRYAPRSTAFVNVPKISKVQWHPFTITSSSNMDPEKLSIVIKCEGNWSHKLYQMLSSPEPIDRLEVSLEGPYGHGSTHFMRHDLLVMVSGGSGITPFISIIREVLFLANTANGKMPRILLICAFKKSEELTMLDLLLPVTATAFDISLLQLKIEAYITREQVLQADGKKLLRTIWFKPNVSDVPVSAVLGPNSWLWLGAIISASFVIFLILIIILARYYIYPIDHNTDMIYSMPARAALNLFLICISMVMAASAAVLWNKKQNAREMKQIQNADMPTPATSPGSQFHHADRELESLPQQSLLQATRVHPGERPNFKKILLECKGDSVGVLVSGPRKMRQEVAAICSSSLEANLYFESISFSW</sequence>
<reference evidence="18" key="1">
    <citation type="journal article" date="2016" name="Nat. Biotechnol.">
        <title>Sequencing wild and cultivated cassava and related species reveals extensive interspecific hybridization and genetic diversity.</title>
        <authorList>
            <person name="Bredeson J.V."/>
            <person name="Lyons J.B."/>
            <person name="Prochnik S.E."/>
            <person name="Wu G.A."/>
            <person name="Ha C.M."/>
            <person name="Edsinger-Gonzales E."/>
            <person name="Grimwood J."/>
            <person name="Schmutz J."/>
            <person name="Rabbi I.Y."/>
            <person name="Egesi C."/>
            <person name="Nauluvula P."/>
            <person name="Lebot V."/>
            <person name="Ndunguru J."/>
            <person name="Mkamilo G."/>
            <person name="Bart R.S."/>
            <person name="Setter T.L."/>
            <person name="Gleadow R.M."/>
            <person name="Kulakow P."/>
            <person name="Ferguson M.E."/>
            <person name="Rounsley S."/>
            <person name="Rokhsar D.S."/>
        </authorList>
    </citation>
    <scope>NUCLEOTIDE SEQUENCE [LARGE SCALE GENOMIC DNA]</scope>
    <source>
        <strain evidence="18">cv. AM560-2</strain>
    </source>
</reference>
<gene>
    <name evidence="17" type="ORF">MANES_14G023200v8</name>
</gene>
<feature type="transmembrane region" description="Helical" evidence="15">
    <location>
        <begin position="539"/>
        <end position="564"/>
    </location>
</feature>
<proteinExistence type="inferred from homology"/>
<evidence type="ECO:0000256" key="9">
    <source>
        <dbReference type="ARBA" id="ARBA00023002"/>
    </source>
</evidence>
<keyword evidence="8 15" id="KW-1133">Transmembrane helix</keyword>
<dbReference type="InterPro" id="IPR013112">
    <property type="entry name" value="FAD-bd_8"/>
</dbReference>
<keyword evidence="5 15" id="KW-0812">Transmembrane</keyword>
<dbReference type="AlphaFoldDB" id="A0A2C9UIA6"/>
<evidence type="ECO:0000256" key="5">
    <source>
        <dbReference type="ARBA" id="ARBA00022692"/>
    </source>
</evidence>
<dbReference type="InterPro" id="IPR013121">
    <property type="entry name" value="Fe_red_NAD-bd_6"/>
</dbReference>
<keyword evidence="18" id="KW-1185">Reference proteome</keyword>
<feature type="transmembrane region" description="Helical" evidence="15">
    <location>
        <begin position="165"/>
        <end position="184"/>
    </location>
</feature>
<dbReference type="PANTHER" id="PTHR11972">
    <property type="entry name" value="NADPH OXIDASE"/>
    <property type="match status" value="1"/>
</dbReference>
<keyword evidence="9" id="KW-0560">Oxidoreductase</keyword>
<evidence type="ECO:0000256" key="7">
    <source>
        <dbReference type="ARBA" id="ARBA00022982"/>
    </source>
</evidence>
<organism evidence="17 18">
    <name type="scientific">Manihot esculenta</name>
    <name type="common">Cassava</name>
    <name type="synonym">Jatropha manihot</name>
    <dbReference type="NCBI Taxonomy" id="3983"/>
    <lineage>
        <taxon>Eukaryota</taxon>
        <taxon>Viridiplantae</taxon>
        <taxon>Streptophyta</taxon>
        <taxon>Embryophyta</taxon>
        <taxon>Tracheophyta</taxon>
        <taxon>Spermatophyta</taxon>
        <taxon>Magnoliopsida</taxon>
        <taxon>eudicotyledons</taxon>
        <taxon>Gunneridae</taxon>
        <taxon>Pentapetalae</taxon>
        <taxon>rosids</taxon>
        <taxon>fabids</taxon>
        <taxon>Malpighiales</taxon>
        <taxon>Euphorbiaceae</taxon>
        <taxon>Crotonoideae</taxon>
        <taxon>Manihoteae</taxon>
        <taxon>Manihot</taxon>
    </lineage>
</organism>
<comment type="caution">
    <text evidence="17">The sequence shown here is derived from an EMBL/GenBank/DDBJ whole genome shotgun (WGS) entry which is preliminary data.</text>
</comment>
<feature type="domain" description="FAD-binding FR-type" evidence="16">
    <location>
        <begin position="318"/>
        <end position="423"/>
    </location>
</feature>
<name>A0A2C9UIA6_MANES</name>
<dbReference type="SFLD" id="SFLDG01168">
    <property type="entry name" value="Ferric_reductase_subgroup_(FRE"/>
    <property type="match status" value="1"/>
</dbReference>
<dbReference type="SMR" id="A0A2C9UIA6"/>
<evidence type="ECO:0000256" key="15">
    <source>
        <dbReference type="SAM" id="Phobius"/>
    </source>
</evidence>
<evidence type="ECO:0000256" key="6">
    <source>
        <dbReference type="ARBA" id="ARBA00022723"/>
    </source>
</evidence>
<dbReference type="Gramene" id="Manes.14G023200.1.v8.1">
    <property type="protein sequence ID" value="Manes.14G023200.1.v8.1.CDS"/>
    <property type="gene ID" value="Manes.14G023200.v8.1"/>
</dbReference>
<protein>
    <recommendedName>
        <fullName evidence="14">ferric-chelate reductase (NADH)</fullName>
        <ecNumber evidence="14">1.16.1.7</ecNumber>
    </recommendedName>
</protein>
<evidence type="ECO:0000313" key="17">
    <source>
        <dbReference type="EMBL" id="OAY30344.1"/>
    </source>
</evidence>
<evidence type="ECO:0000313" key="18">
    <source>
        <dbReference type="Proteomes" id="UP000091857"/>
    </source>
</evidence>
<feature type="transmembrane region" description="Helical" evidence="15">
    <location>
        <begin position="584"/>
        <end position="603"/>
    </location>
</feature>
<dbReference type="GO" id="GO:0140618">
    <property type="term" value="F:ferric-chelate reductase (NADH) activity"/>
    <property type="evidence" value="ECO:0007669"/>
    <property type="project" value="UniProtKB-EC"/>
</dbReference>
<dbReference type="GO" id="GO:0046872">
    <property type="term" value="F:metal ion binding"/>
    <property type="evidence" value="ECO:0007669"/>
    <property type="project" value="UniProtKB-KW"/>
</dbReference>
<dbReference type="SUPFAM" id="SSF63380">
    <property type="entry name" value="Riboflavin synthase domain-like"/>
    <property type="match status" value="1"/>
</dbReference>
<dbReference type="Proteomes" id="UP000091857">
    <property type="component" value="Chromosome 14"/>
</dbReference>
<dbReference type="Pfam" id="PF08030">
    <property type="entry name" value="NAD_binding_6"/>
    <property type="match status" value="1"/>
</dbReference>
<dbReference type="FunFam" id="3.40.50.80:FF:000039">
    <property type="entry name" value="Ferric reduction oxidase 3"/>
    <property type="match status" value="1"/>
</dbReference>
<feature type="transmembrane region" description="Helical" evidence="15">
    <location>
        <begin position="239"/>
        <end position="261"/>
    </location>
</feature>
<feature type="transmembrane region" description="Helical" evidence="15">
    <location>
        <begin position="281"/>
        <end position="308"/>
    </location>
</feature>
<keyword evidence="12 15" id="KW-0472">Membrane</keyword>
<dbReference type="InterPro" id="IPR050369">
    <property type="entry name" value="RBOH/FRE"/>
</dbReference>
<dbReference type="GO" id="GO:0006811">
    <property type="term" value="P:monoatomic ion transport"/>
    <property type="evidence" value="ECO:0007669"/>
    <property type="project" value="UniProtKB-KW"/>
</dbReference>
<feature type="transmembrane region" description="Helical" evidence="15">
    <location>
        <begin position="204"/>
        <end position="227"/>
    </location>
</feature>
<keyword evidence="6" id="KW-0479">Metal-binding</keyword>
<keyword evidence="11" id="KW-0406">Ion transport</keyword>
<accession>A0A2C9UIA6</accession>
<dbReference type="EC" id="1.16.1.7" evidence="14"/>
<keyword evidence="10" id="KW-0408">Iron</keyword>
<dbReference type="Pfam" id="PF01794">
    <property type="entry name" value="Ferric_reduct"/>
    <property type="match status" value="1"/>
</dbReference>
<keyword evidence="7" id="KW-0249">Electron transport</keyword>
<dbReference type="GO" id="GO:0005886">
    <property type="term" value="C:plasma membrane"/>
    <property type="evidence" value="ECO:0000318"/>
    <property type="project" value="GO_Central"/>
</dbReference>
<evidence type="ECO:0000256" key="12">
    <source>
        <dbReference type="ARBA" id="ARBA00023136"/>
    </source>
</evidence>
<comment type="subcellular location">
    <subcellularLocation>
        <location evidence="2">Membrane</location>
        <topology evidence="2">Multi-pass membrane protein</topology>
    </subcellularLocation>
</comment>
<evidence type="ECO:0000256" key="3">
    <source>
        <dbReference type="ARBA" id="ARBA00006278"/>
    </source>
</evidence>
<evidence type="ECO:0000256" key="11">
    <source>
        <dbReference type="ARBA" id="ARBA00023065"/>
    </source>
</evidence>
<evidence type="ECO:0000256" key="8">
    <source>
        <dbReference type="ARBA" id="ARBA00022989"/>
    </source>
</evidence>
<evidence type="ECO:0000256" key="4">
    <source>
        <dbReference type="ARBA" id="ARBA00022448"/>
    </source>
</evidence>
<feature type="transmembrane region" description="Helical" evidence="15">
    <location>
        <begin position="65"/>
        <end position="84"/>
    </location>
</feature>
<dbReference type="OMA" id="GMFTHID"/>
<dbReference type="SUPFAM" id="SSF52343">
    <property type="entry name" value="Ferredoxin reductase-like, C-terminal NADP-linked domain"/>
    <property type="match status" value="1"/>
</dbReference>
<dbReference type="InterPro" id="IPR039261">
    <property type="entry name" value="FNR_nucleotide-bd"/>
</dbReference>